<protein>
    <recommendedName>
        <fullName evidence="3">Methyltransferase-domain-containing protein</fullName>
    </recommendedName>
</protein>
<gene>
    <name evidence="1" type="ORF">O0I10_004661</name>
</gene>
<reference evidence="1 2" key="1">
    <citation type="submission" date="2023-03" db="EMBL/GenBank/DDBJ databases">
        <title>Genome sequence of Lichtheimia ornata CBS 291.66.</title>
        <authorList>
            <person name="Mohabir J.T."/>
            <person name="Shea T.P."/>
            <person name="Kurbessoian T."/>
            <person name="Berby B."/>
            <person name="Fontaine J."/>
            <person name="Livny J."/>
            <person name="Gnirke A."/>
            <person name="Stajich J.E."/>
            <person name="Cuomo C.A."/>
        </authorList>
    </citation>
    <scope>NUCLEOTIDE SEQUENCE [LARGE SCALE GENOMIC DNA]</scope>
    <source>
        <strain evidence="1">CBS 291.66</strain>
    </source>
</reference>
<dbReference type="Gene3D" id="3.40.50.150">
    <property type="entry name" value="Vaccinia Virus protein VP39"/>
    <property type="match status" value="1"/>
</dbReference>
<dbReference type="RefSeq" id="XP_058344595.1">
    <property type="nucleotide sequence ID" value="XM_058484718.1"/>
</dbReference>
<dbReference type="GeneID" id="83212074"/>
<name>A0AAD7V611_9FUNG</name>
<dbReference type="Proteomes" id="UP001234581">
    <property type="component" value="Unassembled WGS sequence"/>
</dbReference>
<organism evidence="1 2">
    <name type="scientific">Lichtheimia ornata</name>
    <dbReference type="NCBI Taxonomy" id="688661"/>
    <lineage>
        <taxon>Eukaryota</taxon>
        <taxon>Fungi</taxon>
        <taxon>Fungi incertae sedis</taxon>
        <taxon>Mucoromycota</taxon>
        <taxon>Mucoromycotina</taxon>
        <taxon>Mucoromycetes</taxon>
        <taxon>Mucorales</taxon>
        <taxon>Lichtheimiaceae</taxon>
        <taxon>Lichtheimia</taxon>
    </lineage>
</organism>
<dbReference type="GO" id="GO:0032991">
    <property type="term" value="C:protein-containing complex"/>
    <property type="evidence" value="ECO:0007669"/>
    <property type="project" value="TreeGrafter"/>
</dbReference>
<dbReference type="SUPFAM" id="SSF53335">
    <property type="entry name" value="S-adenosyl-L-methionine-dependent methyltransferases"/>
    <property type="match status" value="1"/>
</dbReference>
<dbReference type="PANTHER" id="PTHR14614">
    <property type="entry name" value="HEPATOCELLULAR CARCINOMA-ASSOCIATED ANTIGEN"/>
    <property type="match status" value="1"/>
</dbReference>
<comment type="caution">
    <text evidence="1">The sequence shown here is derived from an EMBL/GenBank/DDBJ whole genome shotgun (WGS) entry which is preliminary data.</text>
</comment>
<evidence type="ECO:0000313" key="2">
    <source>
        <dbReference type="Proteomes" id="UP001234581"/>
    </source>
</evidence>
<dbReference type="InterPro" id="IPR019410">
    <property type="entry name" value="Methyltransf_16"/>
</dbReference>
<proteinExistence type="predicted"/>
<dbReference type="EMBL" id="JARTCD010000017">
    <property type="protein sequence ID" value="KAJ8659682.1"/>
    <property type="molecule type" value="Genomic_DNA"/>
</dbReference>
<accession>A0AAD7V611</accession>
<dbReference type="InterPro" id="IPR029063">
    <property type="entry name" value="SAM-dependent_MTases_sf"/>
</dbReference>
<dbReference type="Pfam" id="PF10294">
    <property type="entry name" value="Methyltransf_16"/>
    <property type="match status" value="1"/>
</dbReference>
<sequence>MVAVQADSQDDLDFSIGNLPEGLNVSATTAPPTGLGELDHLSLKQDVDQFGLAGKIWQSAYMLQSYFSPTWRQSTIPAPPIPNEYCLDNNDQDGSNDTTIPTKPFRIVELGAGTGYVGIWLAKMLRQPSEIYITDLEQVLPLIRDNVATHYQPHNADTSTTVHVQRLHWGNKEDINALLADGPIDLVIVSDCVYFPELFELLTTTLQDICNPTTKVVIGYKCRSLEKEAGFWQDYFGRFFDYEPVWKLIPDTDEEEEEQQQQQGQEKDCNEKKLVQGGMLGEEEQVYIFVGSKRPEGQIKAADDTFTTLLFCNIMDL</sequence>
<dbReference type="PANTHER" id="PTHR14614:SF161">
    <property type="match status" value="1"/>
</dbReference>
<dbReference type="GO" id="GO:0005829">
    <property type="term" value="C:cytosol"/>
    <property type="evidence" value="ECO:0007669"/>
    <property type="project" value="TreeGrafter"/>
</dbReference>
<dbReference type="AlphaFoldDB" id="A0AAD7V611"/>
<keyword evidence="2" id="KW-1185">Reference proteome</keyword>
<evidence type="ECO:0008006" key="3">
    <source>
        <dbReference type="Google" id="ProtNLM"/>
    </source>
</evidence>
<evidence type="ECO:0000313" key="1">
    <source>
        <dbReference type="EMBL" id="KAJ8659682.1"/>
    </source>
</evidence>